<keyword evidence="4" id="KW-0560">Oxidoreductase</keyword>
<reference evidence="7 8" key="1">
    <citation type="submission" date="2021-03" db="EMBL/GenBank/DDBJ databases">
        <title>Genomic Encyclopedia of Type Strains, Phase IV (KMG-IV): sequencing the most valuable type-strain genomes for metagenomic binning, comparative biology and taxonomic classification.</title>
        <authorList>
            <person name="Goeker M."/>
        </authorList>
    </citation>
    <scope>NUCLEOTIDE SEQUENCE [LARGE SCALE GENOMIC DNA]</scope>
    <source>
        <strain evidence="7 8">DSM 26048</strain>
    </source>
</reference>
<dbReference type="SUPFAM" id="SSF51905">
    <property type="entry name" value="FAD/NAD(P)-binding domain"/>
    <property type="match status" value="1"/>
</dbReference>
<evidence type="ECO:0000256" key="2">
    <source>
        <dbReference type="ARBA" id="ARBA00022630"/>
    </source>
</evidence>
<proteinExistence type="predicted"/>
<accession>A0ABS4JAD6</accession>
<dbReference type="PANTHER" id="PTHR13789:SF318">
    <property type="entry name" value="GERANYLGERANYL DIPHOSPHATE REDUCTASE"/>
    <property type="match status" value="1"/>
</dbReference>
<dbReference type="PANTHER" id="PTHR13789">
    <property type="entry name" value="MONOOXYGENASE"/>
    <property type="match status" value="1"/>
</dbReference>
<dbReference type="InterPro" id="IPR036188">
    <property type="entry name" value="FAD/NAD-bd_sf"/>
</dbReference>
<gene>
    <name evidence="7" type="ORF">J2Z66_008445</name>
</gene>
<dbReference type="Pfam" id="PF01494">
    <property type="entry name" value="FAD_binding_3"/>
    <property type="match status" value="1"/>
</dbReference>
<evidence type="ECO:0000256" key="4">
    <source>
        <dbReference type="ARBA" id="ARBA00023002"/>
    </source>
</evidence>
<evidence type="ECO:0000256" key="1">
    <source>
        <dbReference type="ARBA" id="ARBA00001974"/>
    </source>
</evidence>
<evidence type="ECO:0000313" key="7">
    <source>
        <dbReference type="EMBL" id="MBP1996797.1"/>
    </source>
</evidence>
<keyword evidence="3" id="KW-0274">FAD</keyword>
<dbReference type="EMBL" id="JAGGLB010000057">
    <property type="protein sequence ID" value="MBP1996797.1"/>
    <property type="molecule type" value="Genomic_DNA"/>
</dbReference>
<dbReference type="NCBIfam" id="NF005243">
    <property type="entry name" value="PRK06753.1"/>
    <property type="match status" value="1"/>
</dbReference>
<sequence>MKEQIKGKAIIIGAGIGGLCAAIALKKAGFEPVVYENKPEVRFAGAGLGIGANAIRGLHHLGIGREIEAAGQTLDELRIVSSEGKIIQRSNSAMIKQKYGADNFTILRADLLTVLMRSLESAIIRTSKKCIRFEATENHVQVWFADGSSDEGDVLVAADGIHSVIRKELLPDAKPSYAGYTCWRAVIDDRPEFRFDRRVFTETWGTKGRFGIVPLANNKIYWFACKNAPANDSHSANAGPSTLLANFFRYHDPIPQMLEHTPDDRLIWNDIVYLKPIRRFAFGRVALLGDAAHATTPNMGQGAGQAIEDAIILAGSLKQTPDVAAALKQYEEERVTRTGKITRMSNRIGQMAQLEQPWLTALRNKALPLLPKSMAEKQLEFLYRVKLDRL</sequence>
<name>A0ABS4JAD6_9BACL</name>
<comment type="caution">
    <text evidence="7">The sequence shown here is derived from an EMBL/GenBank/DDBJ whole genome shotgun (WGS) entry which is preliminary data.</text>
</comment>
<keyword evidence="2" id="KW-0285">Flavoprotein</keyword>
<dbReference type="Proteomes" id="UP001519287">
    <property type="component" value="Unassembled WGS sequence"/>
</dbReference>
<evidence type="ECO:0000256" key="5">
    <source>
        <dbReference type="ARBA" id="ARBA00023033"/>
    </source>
</evidence>
<keyword evidence="5" id="KW-0503">Monooxygenase</keyword>
<evidence type="ECO:0000313" key="8">
    <source>
        <dbReference type="Proteomes" id="UP001519287"/>
    </source>
</evidence>
<keyword evidence="8" id="KW-1185">Reference proteome</keyword>
<comment type="cofactor">
    <cofactor evidence="1">
        <name>FAD</name>
        <dbReference type="ChEBI" id="CHEBI:57692"/>
    </cofactor>
</comment>
<feature type="domain" description="FAD-binding" evidence="6">
    <location>
        <begin position="9"/>
        <end position="343"/>
    </location>
</feature>
<protein>
    <submittedName>
        <fullName evidence="7">2-polyprenyl-6-methoxyphenol hydroxylase-like FAD-dependent oxidoreductase</fullName>
    </submittedName>
</protein>
<evidence type="ECO:0000259" key="6">
    <source>
        <dbReference type="Pfam" id="PF01494"/>
    </source>
</evidence>
<dbReference type="InterPro" id="IPR002938">
    <property type="entry name" value="FAD-bd"/>
</dbReference>
<dbReference type="PRINTS" id="PR00420">
    <property type="entry name" value="RNGMNOXGNASE"/>
</dbReference>
<dbReference type="RefSeq" id="WP_209979554.1">
    <property type="nucleotide sequence ID" value="NZ_JAGGLB010000057.1"/>
</dbReference>
<dbReference type="InterPro" id="IPR050493">
    <property type="entry name" value="FAD-dep_Monooxygenase_BioMet"/>
</dbReference>
<dbReference type="Gene3D" id="3.50.50.60">
    <property type="entry name" value="FAD/NAD(P)-binding domain"/>
    <property type="match status" value="1"/>
</dbReference>
<evidence type="ECO:0000256" key="3">
    <source>
        <dbReference type="ARBA" id="ARBA00022827"/>
    </source>
</evidence>
<organism evidence="7 8">
    <name type="scientific">Paenibacillus eucommiae</name>
    <dbReference type="NCBI Taxonomy" id="1355755"/>
    <lineage>
        <taxon>Bacteria</taxon>
        <taxon>Bacillati</taxon>
        <taxon>Bacillota</taxon>
        <taxon>Bacilli</taxon>
        <taxon>Bacillales</taxon>
        <taxon>Paenibacillaceae</taxon>
        <taxon>Paenibacillus</taxon>
    </lineage>
</organism>